<protein>
    <submittedName>
        <fullName evidence="1">Uncharacterized protein</fullName>
    </submittedName>
</protein>
<evidence type="ECO:0000313" key="1">
    <source>
        <dbReference type="EMBL" id="ORO51862.1"/>
    </source>
</evidence>
<sequence>MVSNSERLLKELYSKIEQSSYKYVPTKKFDRLSHLNYRTNSAFGIIFNPILKKYSEKKEKERSV</sequence>
<dbReference type="AlphaFoldDB" id="A0A1X1GYJ5"/>
<proteinExistence type="predicted"/>
<accession>A0A1X1GYJ5</accession>
<comment type="caution">
    <text evidence="1">The sequence shown here is derived from an EMBL/GenBank/DDBJ whole genome shotgun (WGS) entry which is preliminary data.</text>
</comment>
<organism evidence="1 2">
    <name type="scientific">Streptococcus oralis subsp. oralis</name>
    <dbReference type="NCBI Taxonomy" id="1891914"/>
    <lineage>
        <taxon>Bacteria</taxon>
        <taxon>Bacillati</taxon>
        <taxon>Bacillota</taxon>
        <taxon>Bacilli</taxon>
        <taxon>Lactobacillales</taxon>
        <taxon>Streptococcaceae</taxon>
        <taxon>Streptococcus</taxon>
    </lineage>
</organism>
<evidence type="ECO:0000313" key="2">
    <source>
        <dbReference type="Proteomes" id="UP000193768"/>
    </source>
</evidence>
<reference evidence="1 2" key="1">
    <citation type="journal article" date="2016" name="Eur. J. Clin. Microbiol. Infect. Dis.">
        <title>Whole genome sequencing as a tool for phylogenetic analysis of clinical strains of Mitis group streptococci.</title>
        <authorList>
            <person name="Rasmussen L.H."/>
            <person name="Dargis R."/>
            <person name="Hojholt K."/>
            <person name="Christensen J.J."/>
            <person name="Skovgaard O."/>
            <person name="Justesen U.S."/>
            <person name="Rosenvinge F.S."/>
            <person name="Moser C."/>
            <person name="Lukjancenko O."/>
            <person name="Rasmussen S."/>
            <person name="Nielsen X.C."/>
        </authorList>
    </citation>
    <scope>NUCLEOTIDE SEQUENCE [LARGE SCALE GENOMIC DNA]</scope>
    <source>
        <strain evidence="1 2">RH_8610_08</strain>
    </source>
</reference>
<gene>
    <name evidence="1" type="ORF">B7722_05530</name>
</gene>
<dbReference type="EMBL" id="NCUJ01000017">
    <property type="protein sequence ID" value="ORO51862.1"/>
    <property type="molecule type" value="Genomic_DNA"/>
</dbReference>
<dbReference type="Proteomes" id="UP000193768">
    <property type="component" value="Unassembled WGS sequence"/>
</dbReference>
<name>A0A1X1GYJ5_STROR</name>